<dbReference type="InterPro" id="IPR036412">
    <property type="entry name" value="HAD-like_sf"/>
</dbReference>
<dbReference type="EMBL" id="JAUSVU010000035">
    <property type="protein sequence ID" value="MDQ0536983.1"/>
    <property type="molecule type" value="Genomic_DNA"/>
</dbReference>
<dbReference type="Gene3D" id="3.40.50.1000">
    <property type="entry name" value="HAD superfamily/HAD-like"/>
    <property type="match status" value="1"/>
</dbReference>
<reference evidence="8 9" key="1">
    <citation type="submission" date="2023-07" db="EMBL/GenBank/DDBJ databases">
        <title>Genomic Encyclopedia of Type Strains, Phase IV (KMG-IV): sequencing the most valuable type-strain genomes for metagenomic binning, comparative biology and taxonomic classification.</title>
        <authorList>
            <person name="Goeker M."/>
        </authorList>
    </citation>
    <scope>NUCLEOTIDE SEQUENCE [LARGE SCALE GENOMIC DNA]</scope>
    <source>
        <strain evidence="8 9">DSM 19922</strain>
    </source>
</reference>
<dbReference type="RefSeq" id="WP_209990543.1">
    <property type="nucleotide sequence ID" value="NZ_JAGINO010000035.1"/>
</dbReference>
<dbReference type="CDD" id="cd07503">
    <property type="entry name" value="HAD_HisB-N"/>
    <property type="match status" value="1"/>
</dbReference>
<sequence>MPLPASSSDAPTAAARRPAAFLDRDGVLNVDRGYVCRQAEFEWVEGAIDAVRLLNQRGYHVFLITNQSGVARGYYGEAEVRALHRWMGEELARHGARLDDVRYCPYHPDGVVADYRRVSDWRKPAPGMILDLMAHWPVERAGSFVVGDTPTDLEAAAAACLPGHLFTGGSLLERIRGILDRDAGDGRP</sequence>
<keyword evidence="3" id="KW-0963">Cytoplasm</keyword>
<organism evidence="8 9">
    <name type="scientific">Azospirillum picis</name>
    <dbReference type="NCBI Taxonomy" id="488438"/>
    <lineage>
        <taxon>Bacteria</taxon>
        <taxon>Pseudomonadati</taxon>
        <taxon>Pseudomonadota</taxon>
        <taxon>Alphaproteobacteria</taxon>
        <taxon>Rhodospirillales</taxon>
        <taxon>Azospirillaceae</taxon>
        <taxon>Azospirillum</taxon>
    </lineage>
</organism>
<evidence type="ECO:0000256" key="4">
    <source>
        <dbReference type="ARBA" id="ARBA00022723"/>
    </source>
</evidence>
<dbReference type="Proteomes" id="UP001244552">
    <property type="component" value="Unassembled WGS sequence"/>
</dbReference>
<dbReference type="InterPro" id="IPR006549">
    <property type="entry name" value="HAD-SF_hydro_IIIA"/>
</dbReference>
<evidence type="ECO:0000256" key="1">
    <source>
        <dbReference type="ARBA" id="ARBA00004496"/>
    </source>
</evidence>
<keyword evidence="6" id="KW-0119">Carbohydrate metabolism</keyword>
<comment type="caution">
    <text evidence="8">The sequence shown here is derived from an EMBL/GenBank/DDBJ whole genome shotgun (WGS) entry which is preliminary data.</text>
</comment>
<evidence type="ECO:0000313" key="8">
    <source>
        <dbReference type="EMBL" id="MDQ0536983.1"/>
    </source>
</evidence>
<evidence type="ECO:0000256" key="7">
    <source>
        <dbReference type="ARBA" id="ARBA00031828"/>
    </source>
</evidence>
<gene>
    <name evidence="8" type="ORF">QO018_005882</name>
</gene>
<dbReference type="NCBIfam" id="TIGR01662">
    <property type="entry name" value="HAD-SF-IIIA"/>
    <property type="match status" value="1"/>
</dbReference>
<dbReference type="InterPro" id="IPR004446">
    <property type="entry name" value="Heptose_bisP_phosphatase"/>
</dbReference>
<evidence type="ECO:0000313" key="9">
    <source>
        <dbReference type="Proteomes" id="UP001244552"/>
    </source>
</evidence>
<dbReference type="SUPFAM" id="SSF56784">
    <property type="entry name" value="HAD-like"/>
    <property type="match status" value="1"/>
</dbReference>
<evidence type="ECO:0000256" key="5">
    <source>
        <dbReference type="ARBA" id="ARBA00022801"/>
    </source>
</evidence>
<protein>
    <recommendedName>
        <fullName evidence="7">D,D-heptose 1,7-bisphosphate phosphatase</fullName>
    </recommendedName>
</protein>
<keyword evidence="9" id="KW-1185">Reference proteome</keyword>
<proteinExistence type="inferred from homology"/>
<comment type="subcellular location">
    <subcellularLocation>
        <location evidence="1">Cytoplasm</location>
    </subcellularLocation>
</comment>
<keyword evidence="4" id="KW-0479">Metal-binding</keyword>
<accession>A0ABU0MU13</accession>
<evidence type="ECO:0000256" key="2">
    <source>
        <dbReference type="ARBA" id="ARBA00005628"/>
    </source>
</evidence>
<dbReference type="GO" id="GO:0034200">
    <property type="term" value="F:D-glycero-beta-D-manno-heptose 1,7-bisphosphate 7-phosphatase activity"/>
    <property type="evidence" value="ECO:0007669"/>
    <property type="project" value="UniProtKB-EC"/>
</dbReference>
<dbReference type="PANTHER" id="PTHR42891">
    <property type="entry name" value="D-GLYCERO-BETA-D-MANNO-HEPTOSE-1,7-BISPHOSPHATE 7-PHOSPHATASE"/>
    <property type="match status" value="1"/>
</dbReference>
<evidence type="ECO:0000256" key="6">
    <source>
        <dbReference type="ARBA" id="ARBA00023277"/>
    </source>
</evidence>
<dbReference type="InterPro" id="IPR023214">
    <property type="entry name" value="HAD_sf"/>
</dbReference>
<comment type="similarity">
    <text evidence="2">Belongs to the GmhB family.</text>
</comment>
<evidence type="ECO:0000256" key="3">
    <source>
        <dbReference type="ARBA" id="ARBA00022490"/>
    </source>
</evidence>
<dbReference type="NCBIfam" id="TIGR01656">
    <property type="entry name" value="Histidinol-ppas"/>
    <property type="match status" value="1"/>
</dbReference>
<dbReference type="InterPro" id="IPR006543">
    <property type="entry name" value="Histidinol-phos"/>
</dbReference>
<dbReference type="PANTHER" id="PTHR42891:SF1">
    <property type="entry name" value="D-GLYCERO-BETA-D-MANNO-HEPTOSE-1,7-BISPHOSPHATE 7-PHOSPHATASE"/>
    <property type="match status" value="1"/>
</dbReference>
<name>A0ABU0MU13_9PROT</name>
<keyword evidence="5 8" id="KW-0378">Hydrolase</keyword>
<dbReference type="Pfam" id="PF13242">
    <property type="entry name" value="Hydrolase_like"/>
    <property type="match status" value="1"/>
</dbReference>